<accession>A0A8H5AWB4</accession>
<dbReference type="InterPro" id="IPR001005">
    <property type="entry name" value="SANT/Myb"/>
</dbReference>
<dbReference type="Gene3D" id="1.10.10.60">
    <property type="entry name" value="Homeodomain-like"/>
    <property type="match status" value="3"/>
</dbReference>
<dbReference type="InterPro" id="IPR017930">
    <property type="entry name" value="Myb_dom"/>
</dbReference>
<dbReference type="GO" id="GO:0008270">
    <property type="term" value="F:zinc ion binding"/>
    <property type="evidence" value="ECO:0007669"/>
    <property type="project" value="UniProtKB-KW"/>
</dbReference>
<dbReference type="Proteomes" id="UP000567179">
    <property type="component" value="Unassembled WGS sequence"/>
</dbReference>
<feature type="domain" description="HTH myb-type" evidence="9">
    <location>
        <begin position="50"/>
        <end position="104"/>
    </location>
</feature>
<dbReference type="EMBL" id="JAACJJ010000056">
    <property type="protein sequence ID" value="KAF5311753.1"/>
    <property type="molecule type" value="Genomic_DNA"/>
</dbReference>
<feature type="compositionally biased region" description="Low complexity" evidence="6">
    <location>
        <begin position="253"/>
        <end position="271"/>
    </location>
</feature>
<keyword evidence="3" id="KW-0804">Transcription</keyword>
<dbReference type="PROSITE" id="PS50090">
    <property type="entry name" value="MYB_LIKE"/>
    <property type="match status" value="3"/>
</dbReference>
<evidence type="ECO:0000256" key="1">
    <source>
        <dbReference type="ARBA" id="ARBA00023015"/>
    </source>
</evidence>
<dbReference type="SMART" id="SM00717">
    <property type="entry name" value="SANT"/>
    <property type="match status" value="3"/>
</dbReference>
<keyword evidence="5" id="KW-0862">Zinc</keyword>
<sequence length="648" mass="71787">MKYLIYTDNLLRVAVATVGLGCKEDWKSVATMVPNRDNKACRKRWKHSLDPSVRKVPWTSAEDELLKNLYNTHGPKWSVIARQIPGRTDDACSKRYQQALDPKFRKGAWTDAEVTRLVDAHSRFGSRWAQVSAELGRASLDCRNKWRSMTTSPKKKRRHSSDLMPVQDQWESYDQNNTMNMFHQDQYPDVYVHPTEAPSERSHQDFRGYTPVPARYDPSVAPFQNNSSTLHGALDPSANPLQFSPPSQPPQPLQQASALSTPALSSSNSLQPDSDGKTSLLPPPLYGQDFQGISLNPFDMFVNQSHNSIHRPDSYPPLDFSNFSIPDFIMGSWEPRGGVIPDFEDSPLSTISQLNDEFSSASSTPFTTMMPLQFSPLTSTLHFSPCTITTPQISPYTHEAQLSPVSSPNPETIVDLPNTDASLNSLLFSQPGTPTTGIISDSTASNDTVNDVARRARKAMARKTKQPIIKAFSAARLSSLLPLGNDPNLRPYACGWPQCWPVGDAIGSSCFSTSGELLEHCKEEHPGDEAPSDKPYRSTVHFTNELYSRFSAQQPPSTPEQTTSPLLSTEAEIEGSEPERKFTCPRPGCFKAYRQPSGLRYHVKFGHPADMPAQLSIVPPALEKQMPKKAKKLRAKPLEEGASATVGG</sequence>
<feature type="domain" description="Myb-like" evidence="7">
    <location>
        <begin position="8"/>
        <end position="49"/>
    </location>
</feature>
<dbReference type="InterPro" id="IPR009057">
    <property type="entry name" value="Homeodomain-like_sf"/>
</dbReference>
<keyword evidence="11" id="KW-1185">Reference proteome</keyword>
<keyword evidence="5" id="KW-0479">Metal-binding</keyword>
<organism evidence="10 11">
    <name type="scientific">Psilocybe cf. subviscida</name>
    <dbReference type="NCBI Taxonomy" id="2480587"/>
    <lineage>
        <taxon>Eukaryota</taxon>
        <taxon>Fungi</taxon>
        <taxon>Dikarya</taxon>
        <taxon>Basidiomycota</taxon>
        <taxon>Agaricomycotina</taxon>
        <taxon>Agaricomycetes</taxon>
        <taxon>Agaricomycetidae</taxon>
        <taxon>Agaricales</taxon>
        <taxon>Agaricineae</taxon>
        <taxon>Strophariaceae</taxon>
        <taxon>Psilocybe</taxon>
    </lineage>
</organism>
<gene>
    <name evidence="10" type="ORF">D9619_003466</name>
</gene>
<dbReference type="PROSITE" id="PS00028">
    <property type="entry name" value="ZINC_FINGER_C2H2_1"/>
    <property type="match status" value="1"/>
</dbReference>
<keyword evidence="1" id="KW-0805">Transcription regulation</keyword>
<dbReference type="CDD" id="cd00167">
    <property type="entry name" value="SANT"/>
    <property type="match status" value="3"/>
</dbReference>
<feature type="region of interest" description="Disordered" evidence="6">
    <location>
        <begin position="193"/>
        <end position="285"/>
    </location>
</feature>
<dbReference type="PROSITE" id="PS51294">
    <property type="entry name" value="HTH_MYB"/>
    <property type="match status" value="2"/>
</dbReference>
<dbReference type="GO" id="GO:0019185">
    <property type="term" value="C:snRNA-activating protein complex"/>
    <property type="evidence" value="ECO:0007669"/>
    <property type="project" value="TreeGrafter"/>
</dbReference>
<feature type="domain" description="Myb-like" evidence="7">
    <location>
        <begin position="101"/>
        <end position="150"/>
    </location>
</feature>
<dbReference type="SUPFAM" id="SSF46689">
    <property type="entry name" value="Homeodomain-like"/>
    <property type="match status" value="2"/>
</dbReference>
<comment type="caution">
    <text evidence="10">The sequence shown here is derived from an EMBL/GenBank/DDBJ whole genome shotgun (WGS) entry which is preliminary data.</text>
</comment>
<evidence type="ECO:0000256" key="2">
    <source>
        <dbReference type="ARBA" id="ARBA00023125"/>
    </source>
</evidence>
<feature type="domain" description="Myb-like" evidence="7">
    <location>
        <begin position="50"/>
        <end position="100"/>
    </location>
</feature>
<name>A0A8H5AWB4_9AGAR</name>
<evidence type="ECO:0000313" key="11">
    <source>
        <dbReference type="Proteomes" id="UP000567179"/>
    </source>
</evidence>
<dbReference type="GO" id="GO:0000978">
    <property type="term" value="F:RNA polymerase II cis-regulatory region sequence-specific DNA binding"/>
    <property type="evidence" value="ECO:0007669"/>
    <property type="project" value="TreeGrafter"/>
</dbReference>
<keyword evidence="5" id="KW-0863">Zinc-finger</keyword>
<feature type="region of interest" description="Disordered" evidence="6">
    <location>
        <begin position="627"/>
        <end position="648"/>
    </location>
</feature>
<dbReference type="GO" id="GO:0042795">
    <property type="term" value="P:snRNA transcription by RNA polymerase II"/>
    <property type="evidence" value="ECO:0007669"/>
    <property type="project" value="TreeGrafter"/>
</dbReference>
<dbReference type="Pfam" id="PF13921">
    <property type="entry name" value="Myb_DNA-bind_6"/>
    <property type="match status" value="1"/>
</dbReference>
<dbReference type="AlphaFoldDB" id="A0A8H5AWB4"/>
<feature type="domain" description="HTH myb-type" evidence="9">
    <location>
        <begin position="105"/>
        <end position="155"/>
    </location>
</feature>
<dbReference type="PROSITE" id="PS50157">
    <property type="entry name" value="ZINC_FINGER_C2H2_2"/>
    <property type="match status" value="1"/>
</dbReference>
<evidence type="ECO:0000256" key="4">
    <source>
        <dbReference type="ARBA" id="ARBA00023242"/>
    </source>
</evidence>
<protein>
    <submittedName>
        <fullName evidence="10">Uncharacterized protein</fullName>
    </submittedName>
</protein>
<dbReference type="InterPro" id="IPR051575">
    <property type="entry name" value="Myb-like_DNA-bd"/>
</dbReference>
<feature type="compositionally biased region" description="Low complexity" evidence="6">
    <location>
        <begin position="551"/>
        <end position="569"/>
    </location>
</feature>
<evidence type="ECO:0000259" key="8">
    <source>
        <dbReference type="PROSITE" id="PS50157"/>
    </source>
</evidence>
<dbReference type="SMART" id="SM00355">
    <property type="entry name" value="ZnF_C2H2"/>
    <property type="match status" value="2"/>
</dbReference>
<dbReference type="Gene3D" id="3.30.160.60">
    <property type="entry name" value="Classic Zinc Finger"/>
    <property type="match status" value="1"/>
</dbReference>
<keyword evidence="4" id="KW-0539">Nucleus</keyword>
<reference evidence="10 11" key="1">
    <citation type="journal article" date="2020" name="ISME J.">
        <title>Uncovering the hidden diversity of litter-decomposition mechanisms in mushroom-forming fungi.</title>
        <authorList>
            <person name="Floudas D."/>
            <person name="Bentzer J."/>
            <person name="Ahren D."/>
            <person name="Johansson T."/>
            <person name="Persson P."/>
            <person name="Tunlid A."/>
        </authorList>
    </citation>
    <scope>NUCLEOTIDE SEQUENCE [LARGE SCALE GENOMIC DNA]</scope>
    <source>
        <strain evidence="10 11">CBS 101986</strain>
    </source>
</reference>
<dbReference type="GO" id="GO:0001006">
    <property type="term" value="F:RNA polymerase III type 3 promoter sequence-specific DNA binding"/>
    <property type="evidence" value="ECO:0007669"/>
    <property type="project" value="TreeGrafter"/>
</dbReference>
<dbReference type="InterPro" id="IPR013087">
    <property type="entry name" value="Znf_C2H2_type"/>
</dbReference>
<evidence type="ECO:0000256" key="5">
    <source>
        <dbReference type="PROSITE-ProRule" id="PRU00042"/>
    </source>
</evidence>
<evidence type="ECO:0000259" key="9">
    <source>
        <dbReference type="PROSITE" id="PS51294"/>
    </source>
</evidence>
<evidence type="ECO:0000256" key="6">
    <source>
        <dbReference type="SAM" id="MobiDB-lite"/>
    </source>
</evidence>
<dbReference type="GO" id="GO:0042796">
    <property type="term" value="P:snRNA transcription by RNA polymerase III"/>
    <property type="evidence" value="ECO:0007669"/>
    <property type="project" value="TreeGrafter"/>
</dbReference>
<feature type="region of interest" description="Disordered" evidence="6">
    <location>
        <begin position="551"/>
        <end position="580"/>
    </location>
</feature>
<evidence type="ECO:0000259" key="7">
    <source>
        <dbReference type="PROSITE" id="PS50090"/>
    </source>
</evidence>
<evidence type="ECO:0000256" key="3">
    <source>
        <dbReference type="ARBA" id="ARBA00023163"/>
    </source>
</evidence>
<feature type="domain" description="C2H2-type" evidence="8">
    <location>
        <begin position="582"/>
        <end position="612"/>
    </location>
</feature>
<dbReference type="PANTHER" id="PTHR46621">
    <property type="entry name" value="SNRNA-ACTIVATING PROTEIN COMPLEX SUBUNIT 4"/>
    <property type="match status" value="1"/>
</dbReference>
<evidence type="ECO:0000313" key="10">
    <source>
        <dbReference type="EMBL" id="KAF5311753.1"/>
    </source>
</evidence>
<dbReference type="PANTHER" id="PTHR46621:SF1">
    <property type="entry name" value="SNRNA-ACTIVATING PROTEIN COMPLEX SUBUNIT 4"/>
    <property type="match status" value="1"/>
</dbReference>
<dbReference type="OrthoDB" id="2143914at2759"/>
<keyword evidence="2" id="KW-0238">DNA-binding</keyword>
<proteinExistence type="predicted"/>